<feature type="region of interest" description="Disordered" evidence="1">
    <location>
        <begin position="135"/>
        <end position="191"/>
    </location>
</feature>
<name>A0ABR4ABV2_9LECA</name>
<keyword evidence="3" id="KW-1185">Reference proteome</keyword>
<feature type="compositionally biased region" description="Basic and acidic residues" evidence="1">
    <location>
        <begin position="1"/>
        <end position="10"/>
    </location>
</feature>
<organism evidence="2 3">
    <name type="scientific">Stereocaulon virgatum</name>
    <dbReference type="NCBI Taxonomy" id="373712"/>
    <lineage>
        <taxon>Eukaryota</taxon>
        <taxon>Fungi</taxon>
        <taxon>Dikarya</taxon>
        <taxon>Ascomycota</taxon>
        <taxon>Pezizomycotina</taxon>
        <taxon>Lecanoromycetes</taxon>
        <taxon>OSLEUM clade</taxon>
        <taxon>Lecanoromycetidae</taxon>
        <taxon>Lecanorales</taxon>
        <taxon>Lecanorineae</taxon>
        <taxon>Stereocaulaceae</taxon>
        <taxon>Stereocaulon</taxon>
    </lineage>
</organism>
<feature type="compositionally biased region" description="Polar residues" evidence="1">
    <location>
        <begin position="39"/>
        <end position="53"/>
    </location>
</feature>
<evidence type="ECO:0000313" key="2">
    <source>
        <dbReference type="EMBL" id="KAL2041972.1"/>
    </source>
</evidence>
<dbReference type="EMBL" id="JBEFKJ010000015">
    <property type="protein sequence ID" value="KAL2041972.1"/>
    <property type="molecule type" value="Genomic_DNA"/>
</dbReference>
<protein>
    <submittedName>
        <fullName evidence="2">Uncharacterized protein</fullName>
    </submittedName>
</protein>
<reference evidence="2 3" key="1">
    <citation type="submission" date="2024-09" db="EMBL/GenBank/DDBJ databases">
        <title>Rethinking Asexuality: The Enigmatic Case of Functional Sexual Genes in Lepraria (Stereocaulaceae).</title>
        <authorList>
            <person name="Doellman M."/>
            <person name="Sun Y."/>
            <person name="Barcenas-Pena A."/>
            <person name="Lumbsch H.T."/>
            <person name="Grewe F."/>
        </authorList>
    </citation>
    <scope>NUCLEOTIDE SEQUENCE [LARGE SCALE GENOMIC DNA]</scope>
    <source>
        <strain evidence="2 3">Mercado 3170</strain>
    </source>
</reference>
<accession>A0ABR4ABV2</accession>
<gene>
    <name evidence="2" type="ORF">N7G274_005160</name>
</gene>
<dbReference type="Proteomes" id="UP001590950">
    <property type="component" value="Unassembled WGS sequence"/>
</dbReference>
<feature type="compositionally biased region" description="Basic and acidic residues" evidence="1">
    <location>
        <begin position="154"/>
        <end position="165"/>
    </location>
</feature>
<feature type="compositionally biased region" description="Basic residues" evidence="1">
    <location>
        <begin position="137"/>
        <end position="146"/>
    </location>
</feature>
<comment type="caution">
    <text evidence="2">The sequence shown here is derived from an EMBL/GenBank/DDBJ whole genome shotgun (WGS) entry which is preliminary data.</text>
</comment>
<evidence type="ECO:0000256" key="1">
    <source>
        <dbReference type="SAM" id="MobiDB-lite"/>
    </source>
</evidence>
<evidence type="ECO:0000313" key="3">
    <source>
        <dbReference type="Proteomes" id="UP001590950"/>
    </source>
</evidence>
<proteinExistence type="predicted"/>
<feature type="region of interest" description="Disordered" evidence="1">
    <location>
        <begin position="1"/>
        <end position="66"/>
    </location>
</feature>
<sequence length="191" mass="20775">MCSTLHKESTEGPPPLRSPAVLDPTERAPFNSHLPQHHTALSQMQHQAPSNVPSHPPPIDKPSQDFMDADAQSLLPPYSPPASSYRGHNSEADYLAALRAWAEEKTFVQPDEKCALPGFYGKKTMEECIAKNPALRVGRKKGRKGSKGGNGDEGQGKEEIGKLEAEAEAVGGDGRRRKSSIGQWLSRKRTG</sequence>